<dbReference type="Gene3D" id="3.40.50.10210">
    <property type="match status" value="1"/>
</dbReference>
<feature type="active site" description="Proton acceptor" evidence="11">
    <location>
        <position position="314"/>
    </location>
</feature>
<dbReference type="InterPro" id="IPR003200">
    <property type="entry name" value="Nict_dMeBzImd_PRibTrfase"/>
</dbReference>
<evidence type="ECO:0000256" key="6">
    <source>
        <dbReference type="ARBA" id="ARBA00022573"/>
    </source>
</evidence>
<evidence type="ECO:0000256" key="2">
    <source>
        <dbReference type="ARBA" id="ARBA00005049"/>
    </source>
</evidence>
<sequence>MTVKTGRPIDGVSMDEARGLQGRLTKPAGSLGRLEDLGIQLAGIYRACPPPVPRDPLIVIAAGDHGVIAEGVTPWPQEVTAQMVGNFLAGGAAINVLAKEVGARVVVVDCGVHAQFEASPMLHVVKRALVTGDIYVEPAMPESVALELIEEGMSFALQQAARGVDLLLTGDMGIANTTPSAALIAAATGVSAHAVTGRGTGVDDHTLAKKTAVVAHVVDSFQGDRASASQLLARMGGFEHAFLAGLIVGAAEASVPVILDGVISVAAALMASLIDSTVQQYLIAGHRSVEPGASVGLTHLGLAPLVDLGLRLGEGTGAALSVPMVRAAARILAEMATFDSAGVSTAKD</sequence>
<comment type="pathway">
    <text evidence="2 11">Nucleoside biosynthesis; alpha-ribazole biosynthesis; alpha-ribazole from 5,6-dimethylbenzimidazole: step 1/2.</text>
</comment>
<evidence type="ECO:0000256" key="4">
    <source>
        <dbReference type="ARBA" id="ARBA00011991"/>
    </source>
</evidence>
<comment type="function">
    <text evidence="1 11">Catalyzes the synthesis of alpha-ribazole-5'-phosphate from nicotinate mononucleotide (NAMN) and 5,6-dimethylbenzimidazole (DMB).</text>
</comment>
<evidence type="ECO:0000256" key="8">
    <source>
        <dbReference type="ARBA" id="ARBA00022679"/>
    </source>
</evidence>
<evidence type="ECO:0000256" key="11">
    <source>
        <dbReference type="HAMAP-Rule" id="MF_00230"/>
    </source>
</evidence>
<accession>A0ABV3Y213</accession>
<dbReference type="Gene3D" id="1.10.1610.10">
    <property type="match status" value="1"/>
</dbReference>
<dbReference type="EC" id="2.4.2.21" evidence="4 11"/>
<dbReference type="NCBIfam" id="TIGR03160">
    <property type="entry name" value="cobT_DBIPRT"/>
    <property type="match status" value="1"/>
</dbReference>
<reference evidence="12 13" key="1">
    <citation type="submission" date="2024-07" db="EMBL/GenBank/DDBJ databases">
        <title>Draft Genome Sequence of Ferrimicrobium acidiphilum Strain YE2023, Isolated from a Pulp of Bioleach Reactor.</title>
        <authorList>
            <person name="Elkina Y.A."/>
            <person name="Bulaeva A.G."/>
            <person name="Beletsky A.V."/>
            <person name="Mardanov A.V."/>
        </authorList>
    </citation>
    <scope>NUCLEOTIDE SEQUENCE [LARGE SCALE GENOMIC DNA]</scope>
    <source>
        <strain evidence="12 13">YE2023</strain>
    </source>
</reference>
<comment type="catalytic activity">
    <reaction evidence="10 11">
        <text>5,6-dimethylbenzimidazole + nicotinate beta-D-ribonucleotide = alpha-ribazole 5'-phosphate + nicotinate + H(+)</text>
        <dbReference type="Rhea" id="RHEA:11196"/>
        <dbReference type="ChEBI" id="CHEBI:15378"/>
        <dbReference type="ChEBI" id="CHEBI:15890"/>
        <dbReference type="ChEBI" id="CHEBI:32544"/>
        <dbReference type="ChEBI" id="CHEBI:57502"/>
        <dbReference type="ChEBI" id="CHEBI:57918"/>
        <dbReference type="EC" id="2.4.2.21"/>
    </reaction>
</comment>
<dbReference type="PANTHER" id="PTHR43463:SF1">
    <property type="entry name" value="NICOTINATE-NUCLEOTIDE--DIMETHYLBENZIMIDAZOLE PHOSPHORIBOSYLTRANSFERASE"/>
    <property type="match status" value="1"/>
</dbReference>
<dbReference type="InterPro" id="IPR036087">
    <property type="entry name" value="Nict_dMeBzImd_PRibTrfase_sf"/>
</dbReference>
<evidence type="ECO:0000256" key="7">
    <source>
        <dbReference type="ARBA" id="ARBA00022676"/>
    </source>
</evidence>
<evidence type="ECO:0000256" key="10">
    <source>
        <dbReference type="ARBA" id="ARBA00047340"/>
    </source>
</evidence>
<keyword evidence="13" id="KW-1185">Reference proteome</keyword>
<name>A0ABV3Y213_9ACTN</name>
<dbReference type="InterPro" id="IPR023195">
    <property type="entry name" value="Nict_dMeBzImd_PRibTrfase_N"/>
</dbReference>
<dbReference type="PANTHER" id="PTHR43463">
    <property type="entry name" value="NICOTINATE-NUCLEOTIDE--DIMETHYLBENZIMIDAZOLE PHOSPHORIBOSYLTRANSFERASE"/>
    <property type="match status" value="1"/>
</dbReference>
<comment type="caution">
    <text evidence="12">The sequence shown here is derived from an EMBL/GenBank/DDBJ whole genome shotgun (WGS) entry which is preliminary data.</text>
</comment>
<evidence type="ECO:0000313" key="12">
    <source>
        <dbReference type="EMBL" id="MEX6429597.1"/>
    </source>
</evidence>
<dbReference type="InterPro" id="IPR017846">
    <property type="entry name" value="Nict_dMeBzImd_PRibTrfase_bact"/>
</dbReference>
<evidence type="ECO:0000256" key="1">
    <source>
        <dbReference type="ARBA" id="ARBA00002197"/>
    </source>
</evidence>
<comment type="similarity">
    <text evidence="3 11">Belongs to the CobT family.</text>
</comment>
<dbReference type="EMBL" id="JBFSHR010000020">
    <property type="protein sequence ID" value="MEX6429597.1"/>
    <property type="molecule type" value="Genomic_DNA"/>
</dbReference>
<dbReference type="CDD" id="cd02439">
    <property type="entry name" value="DMB-PRT_CobT"/>
    <property type="match status" value="1"/>
</dbReference>
<dbReference type="Proteomes" id="UP001560267">
    <property type="component" value="Unassembled WGS sequence"/>
</dbReference>
<dbReference type="NCBIfam" id="NF000996">
    <property type="entry name" value="PRK00105.1"/>
    <property type="match status" value="1"/>
</dbReference>
<evidence type="ECO:0000256" key="9">
    <source>
        <dbReference type="ARBA" id="ARBA00030686"/>
    </source>
</evidence>
<keyword evidence="6 11" id="KW-0169">Cobalamin biosynthesis</keyword>
<dbReference type="HAMAP" id="MF_00230">
    <property type="entry name" value="CobT"/>
    <property type="match status" value="1"/>
</dbReference>
<dbReference type="Pfam" id="PF02277">
    <property type="entry name" value="DBI_PRT"/>
    <property type="match status" value="1"/>
</dbReference>
<organism evidence="12 13">
    <name type="scientific">Ferrimicrobium acidiphilum</name>
    <dbReference type="NCBI Taxonomy" id="121039"/>
    <lineage>
        <taxon>Bacteria</taxon>
        <taxon>Bacillati</taxon>
        <taxon>Actinomycetota</taxon>
        <taxon>Acidimicrobiia</taxon>
        <taxon>Acidimicrobiales</taxon>
        <taxon>Acidimicrobiaceae</taxon>
        <taxon>Ferrimicrobium</taxon>
    </lineage>
</organism>
<evidence type="ECO:0000256" key="5">
    <source>
        <dbReference type="ARBA" id="ARBA00015486"/>
    </source>
</evidence>
<evidence type="ECO:0000313" key="13">
    <source>
        <dbReference type="Proteomes" id="UP001560267"/>
    </source>
</evidence>
<keyword evidence="7 11" id="KW-0328">Glycosyltransferase</keyword>
<evidence type="ECO:0000256" key="3">
    <source>
        <dbReference type="ARBA" id="ARBA00007110"/>
    </source>
</evidence>
<keyword evidence="8 11" id="KW-0808">Transferase</keyword>
<dbReference type="SUPFAM" id="SSF52733">
    <property type="entry name" value="Nicotinate mononucleotide:5,6-dimethylbenzimidazole phosphoribosyltransferase (CobT)"/>
    <property type="match status" value="1"/>
</dbReference>
<dbReference type="GO" id="GO:0008939">
    <property type="term" value="F:nicotinate-nucleotide-dimethylbenzimidazole phosphoribosyltransferase activity"/>
    <property type="evidence" value="ECO:0007669"/>
    <property type="project" value="UniProtKB-EC"/>
</dbReference>
<proteinExistence type="inferred from homology"/>
<gene>
    <name evidence="11 12" type="primary">cobT</name>
    <name evidence="12" type="ORF">AB6A68_07055</name>
</gene>
<protein>
    <recommendedName>
        <fullName evidence="5 11">Nicotinate-nucleotide--dimethylbenzimidazole phosphoribosyltransferase</fullName>
        <shortName evidence="11">NN:DBI PRT</shortName>
        <ecNumber evidence="4 11">2.4.2.21</ecNumber>
    </recommendedName>
    <alternativeName>
        <fullName evidence="9 11">N(1)-alpha-phosphoribosyltransferase</fullName>
    </alternativeName>
</protein>